<dbReference type="InterPro" id="IPR005225">
    <property type="entry name" value="Small_GTP-bd"/>
</dbReference>
<dbReference type="InterPro" id="IPR001806">
    <property type="entry name" value="Small_GTPase"/>
</dbReference>
<dbReference type="GO" id="GO:0003924">
    <property type="term" value="F:GTPase activity"/>
    <property type="evidence" value="ECO:0007669"/>
    <property type="project" value="InterPro"/>
</dbReference>
<dbReference type="InterPro" id="IPR050227">
    <property type="entry name" value="Rab"/>
</dbReference>
<dbReference type="PROSITE" id="PS51421">
    <property type="entry name" value="RAS"/>
    <property type="match status" value="1"/>
</dbReference>
<dbReference type="Pfam" id="PF00071">
    <property type="entry name" value="Ras"/>
    <property type="match status" value="1"/>
</dbReference>
<comment type="caution">
    <text evidence="3">The sequence shown here is derived from an EMBL/GenBank/DDBJ whole genome shotgun (WGS) entry which is preliminary data.</text>
</comment>
<evidence type="ECO:0000313" key="4">
    <source>
        <dbReference type="Proteomes" id="UP001162131"/>
    </source>
</evidence>
<dbReference type="GO" id="GO:0005525">
    <property type="term" value="F:GTP binding"/>
    <property type="evidence" value="ECO:0007669"/>
    <property type="project" value="UniProtKB-KW"/>
</dbReference>
<dbReference type="Gene3D" id="3.40.50.300">
    <property type="entry name" value="P-loop containing nucleotide triphosphate hydrolases"/>
    <property type="match status" value="1"/>
</dbReference>
<name>A0AAU9JF65_9CILI</name>
<organism evidence="3 4">
    <name type="scientific">Blepharisma stoltei</name>
    <dbReference type="NCBI Taxonomy" id="1481888"/>
    <lineage>
        <taxon>Eukaryota</taxon>
        <taxon>Sar</taxon>
        <taxon>Alveolata</taxon>
        <taxon>Ciliophora</taxon>
        <taxon>Postciliodesmatophora</taxon>
        <taxon>Heterotrichea</taxon>
        <taxon>Heterotrichida</taxon>
        <taxon>Blepharismidae</taxon>
        <taxon>Blepharisma</taxon>
    </lineage>
</organism>
<evidence type="ECO:0000256" key="1">
    <source>
        <dbReference type="ARBA" id="ARBA00022741"/>
    </source>
</evidence>
<dbReference type="SMART" id="SM00175">
    <property type="entry name" value="RAB"/>
    <property type="match status" value="1"/>
</dbReference>
<keyword evidence="2" id="KW-0342">GTP-binding</keyword>
<protein>
    <submittedName>
        <fullName evidence="3">Uncharacterized protein</fullName>
    </submittedName>
</protein>
<dbReference type="CDD" id="cd00154">
    <property type="entry name" value="Rab"/>
    <property type="match status" value="1"/>
</dbReference>
<gene>
    <name evidence="3" type="ORF">BSTOLATCC_MIC31840</name>
</gene>
<reference evidence="3" key="1">
    <citation type="submission" date="2021-09" db="EMBL/GenBank/DDBJ databases">
        <authorList>
            <consortium name="AG Swart"/>
            <person name="Singh M."/>
            <person name="Singh A."/>
            <person name="Seah K."/>
            <person name="Emmerich C."/>
        </authorList>
    </citation>
    <scope>NUCLEOTIDE SEQUENCE</scope>
    <source>
        <strain evidence="3">ATCC30299</strain>
    </source>
</reference>
<keyword evidence="4" id="KW-1185">Reference proteome</keyword>
<evidence type="ECO:0000256" key="2">
    <source>
        <dbReference type="ARBA" id="ARBA00023134"/>
    </source>
</evidence>
<dbReference type="PROSITE" id="PS51419">
    <property type="entry name" value="RAB"/>
    <property type="match status" value="1"/>
</dbReference>
<dbReference type="SMART" id="SM00174">
    <property type="entry name" value="RHO"/>
    <property type="match status" value="1"/>
</dbReference>
<dbReference type="InterPro" id="IPR027417">
    <property type="entry name" value="P-loop_NTPase"/>
</dbReference>
<keyword evidence="1" id="KW-0547">Nucleotide-binding</keyword>
<dbReference type="AlphaFoldDB" id="A0AAU9JF65"/>
<accession>A0AAU9JF65</accession>
<dbReference type="SMART" id="SM00173">
    <property type="entry name" value="RAS"/>
    <property type="match status" value="1"/>
</dbReference>
<dbReference type="EMBL" id="CAJZBQ010000032">
    <property type="protein sequence ID" value="CAG9322724.1"/>
    <property type="molecule type" value="Genomic_DNA"/>
</dbReference>
<dbReference type="SUPFAM" id="SSF52540">
    <property type="entry name" value="P-loop containing nucleoside triphosphate hydrolases"/>
    <property type="match status" value="1"/>
</dbReference>
<dbReference type="NCBIfam" id="TIGR00231">
    <property type="entry name" value="small_GTP"/>
    <property type="match status" value="1"/>
</dbReference>
<dbReference type="Proteomes" id="UP001162131">
    <property type="component" value="Unassembled WGS sequence"/>
</dbReference>
<dbReference type="PROSITE" id="PS51420">
    <property type="entry name" value="RHO"/>
    <property type="match status" value="1"/>
</dbReference>
<proteinExistence type="predicted"/>
<dbReference type="PANTHER" id="PTHR47977">
    <property type="entry name" value="RAS-RELATED PROTEIN RAB"/>
    <property type="match status" value="1"/>
</dbReference>
<dbReference type="PRINTS" id="PR00449">
    <property type="entry name" value="RASTRNSFRMNG"/>
</dbReference>
<evidence type="ECO:0000313" key="3">
    <source>
        <dbReference type="EMBL" id="CAG9322724.1"/>
    </source>
</evidence>
<dbReference type="FunFam" id="3.40.50.300:FF:001447">
    <property type="entry name" value="Ras-related protein Rab-1B"/>
    <property type="match status" value="1"/>
</dbReference>
<sequence length="188" mass="21575">MSPLNIYYMDVHKYKNCIKIVLVGDSEVGKSALINRFCLGRYLDIYVPTIGIEKNYISAHQDTRRCTLELWASSGNERYKVIYSHFYKDAKGIIIVYDITKRESFLHIKKWIGDIQLYAEPSSIVFLIGSKSDLEGRRAVAYEEGKSLADSLGYPFLEVSARSSMNLENSFLTITRIINCNQRLSMSF</sequence>